<sequence>MWRILFIFAFIAACESCRVIEQKANGIEVPRSMHTSQVLLEIFVTYDQKYLASGVLISPDFVLSTSRSLFGYLFINVHVYAYKLRDVFEDEREIYRSTNVTFHPDYDGNNFLNDVALIRLPVTLDVGNRPYSLATLPEASDLLLTGTEGKLVGWGMLDYKDDNAAEFKHEQTMTVLSDEYCRQAYPGKWNEMSTYEGRVCIVKPFGKNCVSDVGSPFFIDGVLYGLQSFGQNEACDEAYPNGIQEIRHHRDWILSNIA</sequence>
<dbReference type="SUPFAM" id="SSF50494">
    <property type="entry name" value="Trypsin-like serine proteases"/>
    <property type="match status" value="1"/>
</dbReference>
<dbReference type="Pfam" id="PF00089">
    <property type="entry name" value="Trypsin"/>
    <property type="match status" value="1"/>
</dbReference>
<reference evidence="4 5" key="1">
    <citation type="submission" date="2015-04" db="EMBL/GenBank/DDBJ databases">
        <authorList>
            <person name="Syromyatnikov M.Y."/>
            <person name="Popov V.N."/>
        </authorList>
    </citation>
    <scope>NUCLEOTIDE SEQUENCE [LARGE SCALE GENOMIC DNA]</scope>
</reference>
<keyword evidence="2" id="KW-0732">Signal</keyword>
<comment type="similarity">
    <text evidence="1">Belongs to the peptidase S1 family. CLIP subfamily.</text>
</comment>
<dbReference type="OrthoDB" id="7720382at2759"/>
<dbReference type="GO" id="GO:0006508">
    <property type="term" value="P:proteolysis"/>
    <property type="evidence" value="ECO:0007669"/>
    <property type="project" value="InterPro"/>
</dbReference>
<dbReference type="PANTHER" id="PTHR24260">
    <property type="match status" value="1"/>
</dbReference>
<dbReference type="InterPro" id="IPR001254">
    <property type="entry name" value="Trypsin_dom"/>
</dbReference>
<dbReference type="Proteomes" id="UP000183832">
    <property type="component" value="Unassembled WGS sequence"/>
</dbReference>
<evidence type="ECO:0000256" key="1">
    <source>
        <dbReference type="ARBA" id="ARBA00024195"/>
    </source>
</evidence>
<organism evidence="4 5">
    <name type="scientific">Clunio marinus</name>
    <dbReference type="NCBI Taxonomy" id="568069"/>
    <lineage>
        <taxon>Eukaryota</taxon>
        <taxon>Metazoa</taxon>
        <taxon>Ecdysozoa</taxon>
        <taxon>Arthropoda</taxon>
        <taxon>Hexapoda</taxon>
        <taxon>Insecta</taxon>
        <taxon>Pterygota</taxon>
        <taxon>Neoptera</taxon>
        <taxon>Endopterygota</taxon>
        <taxon>Diptera</taxon>
        <taxon>Nematocera</taxon>
        <taxon>Chironomoidea</taxon>
        <taxon>Chironomidae</taxon>
        <taxon>Clunio</taxon>
    </lineage>
</organism>
<dbReference type="GO" id="GO:0004252">
    <property type="term" value="F:serine-type endopeptidase activity"/>
    <property type="evidence" value="ECO:0007669"/>
    <property type="project" value="InterPro"/>
</dbReference>
<dbReference type="Gene3D" id="2.40.10.10">
    <property type="entry name" value="Trypsin-like serine proteases"/>
    <property type="match status" value="2"/>
</dbReference>
<proteinExistence type="inferred from homology"/>
<feature type="signal peptide" evidence="2">
    <location>
        <begin position="1"/>
        <end position="16"/>
    </location>
</feature>
<protein>
    <submittedName>
        <fullName evidence="4">CLUMA_CG009011, isoform A</fullName>
    </submittedName>
</protein>
<feature type="domain" description="Peptidase S1" evidence="3">
    <location>
        <begin position="23"/>
        <end position="258"/>
    </location>
</feature>
<dbReference type="EMBL" id="CVRI01000042">
    <property type="protein sequence ID" value="CRK95546.1"/>
    <property type="molecule type" value="Genomic_DNA"/>
</dbReference>
<dbReference type="PANTHER" id="PTHR24260:SF148">
    <property type="entry name" value="IP09309P-RELATED"/>
    <property type="match status" value="1"/>
</dbReference>
<gene>
    <name evidence="4" type="primary">similar to Brachyurin</name>
    <name evidence="4" type="ORF">CLUMA_CG009011</name>
</gene>
<dbReference type="InterPro" id="IPR009003">
    <property type="entry name" value="Peptidase_S1_PA"/>
</dbReference>
<evidence type="ECO:0000313" key="4">
    <source>
        <dbReference type="EMBL" id="CRK95546.1"/>
    </source>
</evidence>
<dbReference type="SMART" id="SM00020">
    <property type="entry name" value="Tryp_SPc"/>
    <property type="match status" value="1"/>
</dbReference>
<dbReference type="PROSITE" id="PS50240">
    <property type="entry name" value="TRYPSIN_DOM"/>
    <property type="match status" value="1"/>
</dbReference>
<keyword evidence="5" id="KW-1185">Reference proteome</keyword>
<feature type="chain" id="PRO_5013131297" evidence="2">
    <location>
        <begin position="17"/>
        <end position="258"/>
    </location>
</feature>
<accession>A0A1J1I724</accession>
<name>A0A1J1I724_9DIPT</name>
<dbReference type="STRING" id="568069.A0A1J1I724"/>
<evidence type="ECO:0000313" key="5">
    <source>
        <dbReference type="Proteomes" id="UP000183832"/>
    </source>
</evidence>
<dbReference type="InterPro" id="IPR051333">
    <property type="entry name" value="CLIP_Serine_Protease"/>
</dbReference>
<evidence type="ECO:0000256" key="2">
    <source>
        <dbReference type="SAM" id="SignalP"/>
    </source>
</evidence>
<dbReference type="AlphaFoldDB" id="A0A1J1I724"/>
<evidence type="ECO:0000259" key="3">
    <source>
        <dbReference type="PROSITE" id="PS50240"/>
    </source>
</evidence>
<dbReference type="InterPro" id="IPR043504">
    <property type="entry name" value="Peptidase_S1_PA_chymotrypsin"/>
</dbReference>